<proteinExistence type="predicted"/>
<dbReference type="Gene3D" id="1.10.443.10">
    <property type="entry name" value="Intergrase catalytic core"/>
    <property type="match status" value="1"/>
</dbReference>
<keyword evidence="1" id="KW-0233">DNA recombination</keyword>
<comment type="caution">
    <text evidence="4">The sequence shown here is derived from an EMBL/GenBank/DDBJ whole genome shotgun (WGS) entry which is preliminary data.</text>
</comment>
<dbReference type="SUPFAM" id="SSF56349">
    <property type="entry name" value="DNA breaking-rejoining enzymes"/>
    <property type="match status" value="1"/>
</dbReference>
<dbReference type="RefSeq" id="WP_186773933.1">
    <property type="nucleotide sequence ID" value="NZ_JACOMF010000140.1"/>
</dbReference>
<dbReference type="InterPro" id="IPR013762">
    <property type="entry name" value="Integrase-like_cat_sf"/>
</dbReference>
<dbReference type="InterPro" id="IPR002104">
    <property type="entry name" value="Integrase_catalytic"/>
</dbReference>
<feature type="region of interest" description="Disordered" evidence="2">
    <location>
        <begin position="214"/>
        <end position="243"/>
    </location>
</feature>
<reference evidence="4" key="1">
    <citation type="submission" date="2020-08" db="EMBL/GenBank/DDBJ databases">
        <authorList>
            <person name="Hu Y."/>
            <person name="Nguyen S.V."/>
            <person name="Li F."/>
            <person name="Fanning S."/>
        </authorList>
    </citation>
    <scope>NUCLEOTIDE SEQUENCE</scope>
    <source>
        <strain evidence="4">SYSU D8009</strain>
    </source>
</reference>
<evidence type="ECO:0000313" key="4">
    <source>
        <dbReference type="EMBL" id="MBC4019208.1"/>
    </source>
</evidence>
<protein>
    <submittedName>
        <fullName evidence="4">Tyrosine-type recombinase/integrase</fullName>
    </submittedName>
</protein>
<evidence type="ECO:0000313" key="5">
    <source>
        <dbReference type="Proteomes" id="UP000600101"/>
    </source>
</evidence>
<dbReference type="EMBL" id="JACOMF010000140">
    <property type="protein sequence ID" value="MBC4019208.1"/>
    <property type="molecule type" value="Genomic_DNA"/>
</dbReference>
<evidence type="ECO:0000256" key="2">
    <source>
        <dbReference type="SAM" id="MobiDB-lite"/>
    </source>
</evidence>
<feature type="compositionally biased region" description="Basic and acidic residues" evidence="2">
    <location>
        <begin position="214"/>
        <end position="237"/>
    </location>
</feature>
<name>A0A9X0R5B0_9PROT</name>
<keyword evidence="5" id="KW-1185">Reference proteome</keyword>
<dbReference type="GO" id="GO:0015074">
    <property type="term" value="P:DNA integration"/>
    <property type="evidence" value="ECO:0007669"/>
    <property type="project" value="InterPro"/>
</dbReference>
<evidence type="ECO:0000256" key="1">
    <source>
        <dbReference type="ARBA" id="ARBA00023172"/>
    </source>
</evidence>
<feature type="domain" description="Tyr recombinase" evidence="3">
    <location>
        <begin position="9"/>
        <end position="208"/>
    </location>
</feature>
<sequence>MEKRTLTVHHSRTLFDWGIGLMEKALTLPGPKRRPVMLRDGLMIATLALAGPRLGSVLEMEVGRYLRFNGGEWWLAFNEPDMKNGRPLDCPLHRSLSPWIQRYIEVERRELLGGHMTDAVWVNWSGQPLGAAGIEKRIRWWSAKRFGEKEAFGPHRFRHCLATTAARVTPEAPGIGAAILNITGKVFHEHYDRSQRITAAGRFLSTLDQDREEAREYSRRHADDRRSDDHADSDRQPRAGTRR</sequence>
<dbReference type="InterPro" id="IPR011010">
    <property type="entry name" value="DNA_brk_join_enz"/>
</dbReference>
<dbReference type="PROSITE" id="PS51898">
    <property type="entry name" value="TYR_RECOMBINASE"/>
    <property type="match status" value="1"/>
</dbReference>
<evidence type="ECO:0000259" key="3">
    <source>
        <dbReference type="PROSITE" id="PS51898"/>
    </source>
</evidence>
<gene>
    <name evidence="4" type="ORF">H7965_28740</name>
</gene>
<dbReference type="GO" id="GO:0003677">
    <property type="term" value="F:DNA binding"/>
    <property type="evidence" value="ECO:0007669"/>
    <property type="project" value="InterPro"/>
</dbReference>
<dbReference type="Proteomes" id="UP000600101">
    <property type="component" value="Unassembled WGS sequence"/>
</dbReference>
<organism evidence="4 5">
    <name type="scientific">Siccirubricoccus deserti</name>
    <dbReference type="NCBI Taxonomy" id="2013562"/>
    <lineage>
        <taxon>Bacteria</taxon>
        <taxon>Pseudomonadati</taxon>
        <taxon>Pseudomonadota</taxon>
        <taxon>Alphaproteobacteria</taxon>
        <taxon>Acetobacterales</taxon>
        <taxon>Roseomonadaceae</taxon>
        <taxon>Siccirubricoccus</taxon>
    </lineage>
</organism>
<dbReference type="Pfam" id="PF00589">
    <property type="entry name" value="Phage_integrase"/>
    <property type="match status" value="1"/>
</dbReference>
<dbReference type="GO" id="GO:0006310">
    <property type="term" value="P:DNA recombination"/>
    <property type="evidence" value="ECO:0007669"/>
    <property type="project" value="UniProtKB-KW"/>
</dbReference>
<accession>A0A9X0R5B0</accession>
<dbReference type="AlphaFoldDB" id="A0A9X0R5B0"/>